<organism evidence="2 3">
    <name type="scientific">Alteromonas genovensis</name>
    <dbReference type="NCBI Taxonomy" id="471225"/>
    <lineage>
        <taxon>Bacteria</taxon>
        <taxon>Pseudomonadati</taxon>
        <taxon>Pseudomonadota</taxon>
        <taxon>Gammaproteobacteria</taxon>
        <taxon>Alteromonadales</taxon>
        <taxon>Alteromonadaceae</taxon>
        <taxon>Alteromonas/Salinimonas group</taxon>
        <taxon>Alteromonas</taxon>
    </lineage>
</organism>
<sequence length="92" mass="10313">MMKTLISMMLLSACLAAALFPHNLAAAEDAKHQPNLNSSEQVQPIFKKIRRSSNYLSNRVSQRIITPRNSKTSLKQAHLIHTALPYTLSQPE</sequence>
<dbReference type="Proteomes" id="UP000471381">
    <property type="component" value="Unassembled WGS sequence"/>
</dbReference>
<evidence type="ECO:0000256" key="1">
    <source>
        <dbReference type="SAM" id="SignalP"/>
    </source>
</evidence>
<evidence type="ECO:0000313" key="2">
    <source>
        <dbReference type="EMBL" id="NDW16521.1"/>
    </source>
</evidence>
<dbReference type="AlphaFoldDB" id="A0A6N9THA8"/>
<feature type="chain" id="PRO_5027088679" evidence="1">
    <location>
        <begin position="27"/>
        <end position="92"/>
    </location>
</feature>
<keyword evidence="3" id="KW-1185">Reference proteome</keyword>
<accession>A0A6N9THA8</accession>
<keyword evidence="1" id="KW-0732">Signal</keyword>
<name>A0A6N9THA8_9ALTE</name>
<dbReference type="RefSeq" id="WP_163107132.1">
    <property type="nucleotide sequence ID" value="NZ_JAAAWO010000010.1"/>
</dbReference>
<proteinExistence type="predicted"/>
<evidence type="ECO:0000313" key="3">
    <source>
        <dbReference type="Proteomes" id="UP000471381"/>
    </source>
</evidence>
<protein>
    <submittedName>
        <fullName evidence="2">Uncharacterized protein</fullName>
    </submittedName>
</protein>
<reference evidence="2 3" key="1">
    <citation type="submission" date="2020-01" db="EMBL/GenBank/DDBJ databases">
        <title>Genomes of bacteria type strains.</title>
        <authorList>
            <person name="Chen J."/>
            <person name="Zhu S."/>
            <person name="Yang J."/>
        </authorList>
    </citation>
    <scope>NUCLEOTIDE SEQUENCE [LARGE SCALE GENOMIC DNA]</scope>
    <source>
        <strain evidence="2 3">LMG 24078</strain>
    </source>
</reference>
<dbReference type="EMBL" id="JAAAWO010000010">
    <property type="protein sequence ID" value="NDW16521.1"/>
    <property type="molecule type" value="Genomic_DNA"/>
</dbReference>
<feature type="signal peptide" evidence="1">
    <location>
        <begin position="1"/>
        <end position="26"/>
    </location>
</feature>
<comment type="caution">
    <text evidence="2">The sequence shown here is derived from an EMBL/GenBank/DDBJ whole genome shotgun (WGS) entry which is preliminary data.</text>
</comment>
<gene>
    <name evidence="2" type="ORF">GTQ48_13465</name>
</gene>